<feature type="transmembrane region" description="Helical" evidence="1">
    <location>
        <begin position="12"/>
        <end position="32"/>
    </location>
</feature>
<evidence type="ECO:0000256" key="1">
    <source>
        <dbReference type="SAM" id="Phobius"/>
    </source>
</evidence>
<comment type="caution">
    <text evidence="2">The sequence shown here is derived from an EMBL/GenBank/DDBJ whole genome shotgun (WGS) entry which is preliminary data.</text>
</comment>
<dbReference type="EMBL" id="BMAQ01000001">
    <property type="protein sequence ID" value="GFR36783.1"/>
    <property type="molecule type" value="Genomic_DNA"/>
</dbReference>
<protein>
    <recommendedName>
        <fullName evidence="4">Alkaline shock response membrane anchor protein AmaP</fullName>
    </recommendedName>
</protein>
<accession>A0A916QCW1</accession>
<dbReference type="Proteomes" id="UP000654993">
    <property type="component" value="Unassembled WGS sequence"/>
</dbReference>
<evidence type="ECO:0000313" key="2">
    <source>
        <dbReference type="EMBL" id="GFR36783.1"/>
    </source>
</evidence>
<keyword evidence="1" id="KW-0472">Membrane</keyword>
<dbReference type="AlphaFoldDB" id="A0A916QCW1"/>
<name>A0A916QCW1_9BACL</name>
<keyword evidence="1" id="KW-1133">Transmembrane helix</keyword>
<evidence type="ECO:0000313" key="3">
    <source>
        <dbReference type="Proteomes" id="UP000654993"/>
    </source>
</evidence>
<proteinExistence type="predicted"/>
<evidence type="ECO:0008006" key="4">
    <source>
        <dbReference type="Google" id="ProtNLM"/>
    </source>
</evidence>
<keyword evidence="3" id="KW-1185">Reference proteome</keyword>
<sequence>MVRMFDRLFLFLYSLLIGISLIFLIIVSTGLVEPWVARDVLDLLTERGPVSWTAAIAAILLFAVSVRFFYISIAAGSGKPPSIEQRTDFGDISISLETIENLALRAASRIAGIKDLKARVQVGQAGLIIKLRSVVDGDAAIPVLTEEVQRTVKAHVEEISGVPVMSVNVFIANIVQTQVFKSRVE</sequence>
<dbReference type="NCBIfam" id="NF033218">
    <property type="entry name" value="anchor_AmaP"/>
    <property type="match status" value="1"/>
</dbReference>
<dbReference type="RefSeq" id="WP_200965073.1">
    <property type="nucleotide sequence ID" value="NZ_BMAQ01000001.1"/>
</dbReference>
<feature type="transmembrane region" description="Helical" evidence="1">
    <location>
        <begin position="52"/>
        <end position="70"/>
    </location>
</feature>
<keyword evidence="1" id="KW-0812">Transmembrane</keyword>
<reference evidence="2" key="2">
    <citation type="journal article" date="2021" name="Data Brief">
        <title>Draft genome sequence data of the facultative, thermophilic, xylanolytic bacterium Paenibacillus sp. strain DA-C8.</title>
        <authorList>
            <person name="Chhe C."/>
            <person name="Uke A."/>
            <person name="Baramee S."/>
            <person name="Ungkulpasvich U."/>
            <person name="Tachaapaikoon C."/>
            <person name="Pason P."/>
            <person name="Waeonukul R."/>
            <person name="Ratanakhanokchai K."/>
            <person name="Kosugi A."/>
        </authorList>
    </citation>
    <scope>NUCLEOTIDE SEQUENCE</scope>
    <source>
        <strain evidence="2">DA-C8</strain>
    </source>
</reference>
<gene>
    <name evidence="2" type="ORF">PRECH8_00790</name>
</gene>
<organism evidence="2 3">
    <name type="scientific">Insulibacter thermoxylanivorax</name>
    <dbReference type="NCBI Taxonomy" id="2749268"/>
    <lineage>
        <taxon>Bacteria</taxon>
        <taxon>Bacillati</taxon>
        <taxon>Bacillota</taxon>
        <taxon>Bacilli</taxon>
        <taxon>Bacillales</taxon>
        <taxon>Paenibacillaceae</taxon>
        <taxon>Insulibacter</taxon>
    </lineage>
</organism>
<reference evidence="2" key="1">
    <citation type="submission" date="2020-08" db="EMBL/GenBank/DDBJ databases">
        <authorList>
            <person name="Uke A."/>
            <person name="Chhe C."/>
            <person name="Baramee S."/>
            <person name="Kosugi A."/>
        </authorList>
    </citation>
    <scope>NUCLEOTIDE SEQUENCE</scope>
    <source>
        <strain evidence="2">DA-C8</strain>
    </source>
</reference>